<evidence type="ECO:0000256" key="2">
    <source>
        <dbReference type="SAM" id="Phobius"/>
    </source>
</evidence>
<feature type="transmembrane region" description="Helical" evidence="2">
    <location>
        <begin position="530"/>
        <end position="550"/>
    </location>
</feature>
<gene>
    <name evidence="4" type="ordered locus">Desca_1973</name>
</gene>
<keyword evidence="5" id="KW-1185">Reference proteome</keyword>
<evidence type="ECO:0000313" key="5">
    <source>
        <dbReference type="Proteomes" id="UP000009226"/>
    </source>
</evidence>
<dbReference type="PANTHER" id="PTHR10566:SF113">
    <property type="entry name" value="PROTEIN ACTIVITY OF BC1 COMPLEX KINASE 7, CHLOROPLASTIC"/>
    <property type="match status" value="1"/>
</dbReference>
<protein>
    <submittedName>
        <fullName evidence="4">ABC-1 domain-containing protein</fullName>
    </submittedName>
</protein>
<dbReference type="KEGG" id="dca:Desca_1973"/>
<dbReference type="InterPro" id="IPR011009">
    <property type="entry name" value="Kinase-like_dom_sf"/>
</dbReference>
<dbReference type="EMBL" id="CP002736">
    <property type="protein sequence ID" value="AEF94814.1"/>
    <property type="molecule type" value="Genomic_DNA"/>
</dbReference>
<dbReference type="InterPro" id="IPR004147">
    <property type="entry name" value="ABC1_dom"/>
</dbReference>
<accession>F6B942</accession>
<dbReference type="RefSeq" id="WP_013810480.1">
    <property type="nucleotide sequence ID" value="NC_015565.1"/>
</dbReference>
<feature type="transmembrane region" description="Helical" evidence="2">
    <location>
        <begin position="501"/>
        <end position="518"/>
    </location>
</feature>
<proteinExistence type="inferred from homology"/>
<dbReference type="AlphaFoldDB" id="F6B942"/>
<feature type="domain" description="ABC1 atypical kinase-like" evidence="3">
    <location>
        <begin position="96"/>
        <end position="340"/>
    </location>
</feature>
<dbReference type="STRING" id="868595.Desca_1973"/>
<dbReference type="Pfam" id="PF03109">
    <property type="entry name" value="ABC1"/>
    <property type="match status" value="1"/>
</dbReference>
<evidence type="ECO:0000259" key="3">
    <source>
        <dbReference type="Pfam" id="PF03109"/>
    </source>
</evidence>
<dbReference type="PANTHER" id="PTHR10566">
    <property type="entry name" value="CHAPERONE-ACTIVITY OF BC1 COMPLEX CABC1 -RELATED"/>
    <property type="match status" value="1"/>
</dbReference>
<evidence type="ECO:0000313" key="4">
    <source>
        <dbReference type="EMBL" id="AEF94814.1"/>
    </source>
</evidence>
<sequence>MPLSRRYKHLKRYQEITNVLLKHGLGHVLDQLRLTEFLSVPGKVFFKREPETKQVSMAERVRLALQELGPAFIKVGQILSTRTDLIPANYIKELAKLQDKVSTFDFELAKQQIEMELGQPPEELFTWFDPEPLAAASIGQVYQALLPGGEKVIVKVQRPDIEKIINIDLEIMYDIARFLEGRLSWTETYSLVEIVAEFDRTLHEELDYHAEGRNADTFRKNFAGVPDVYIPFVYWQYSTKKVLTLEYVAGVKLTDREELAHYGINPSAVARKVTQAVLKQILIDGFFHGDPHPGNLAALPDGRIIFMDFGMVGFLTEENKIKIGNLVLALTRKSTNAVMRSVLELGVVPRSVDKNLLYRDIDVLRRKYYEIPLSQINLGEALNDIMGVAFKHHIRVPSEFSLMVKTLVTLEGVVEALDPDISIIKIAEPFSRKLFMERLSFQALSKTLWKNLREFGGNLSLLHKQISEVLALTTEGQLKINYYFPQADAILTRLNGMINRLAFSIVITGLVIGCAFLARKGVPLYGHYSLADVGFLLAGLTGFWFLISILRSGGL</sequence>
<dbReference type="eggNOG" id="COG0661">
    <property type="taxonomic scope" value="Bacteria"/>
</dbReference>
<keyword evidence="2" id="KW-1133">Transmembrane helix</keyword>
<reference evidence="4" key="1">
    <citation type="submission" date="2011-05" db="EMBL/GenBank/DDBJ databases">
        <title>Complete sequence of Desulfotomaculum carboxydivorans CO-1-SRB.</title>
        <authorList>
            <consortium name="US DOE Joint Genome Institute"/>
            <person name="Lucas S."/>
            <person name="Han J."/>
            <person name="Lapidus A."/>
            <person name="Cheng J.-F."/>
            <person name="Goodwin L."/>
            <person name="Pitluck S."/>
            <person name="Peters L."/>
            <person name="Mikhailova N."/>
            <person name="Lu M."/>
            <person name="Han C."/>
            <person name="Tapia R."/>
            <person name="Land M."/>
            <person name="Hauser L."/>
            <person name="Kyrpides N."/>
            <person name="Ivanova N."/>
            <person name="Pagani I."/>
            <person name="Stams A."/>
            <person name="Plugge C."/>
            <person name="Muyzer G."/>
            <person name="Kuever J."/>
            <person name="Parshina S."/>
            <person name="Ivanova A."/>
            <person name="Nazina T."/>
            <person name="Woyke T."/>
        </authorList>
    </citation>
    <scope>NUCLEOTIDE SEQUENCE [LARGE SCALE GENOMIC DNA]</scope>
    <source>
        <strain evidence="4">CO-1-SRB</strain>
    </source>
</reference>
<comment type="similarity">
    <text evidence="1">Belongs to the protein kinase superfamily. ADCK protein kinase family.</text>
</comment>
<keyword evidence="2" id="KW-0812">Transmembrane</keyword>
<dbReference type="Proteomes" id="UP000009226">
    <property type="component" value="Chromosome"/>
</dbReference>
<dbReference type="InterPro" id="IPR050154">
    <property type="entry name" value="UbiB_kinase"/>
</dbReference>
<dbReference type="HOGENOM" id="CLU_006533_0_2_9"/>
<dbReference type="CDD" id="cd05121">
    <property type="entry name" value="ABC1_ADCK3-like"/>
    <property type="match status" value="1"/>
</dbReference>
<name>F6B942_DESCC</name>
<evidence type="ECO:0000256" key="1">
    <source>
        <dbReference type="ARBA" id="ARBA00009670"/>
    </source>
</evidence>
<keyword evidence="2" id="KW-0472">Membrane</keyword>
<organism evidence="4 5">
    <name type="scientific">Desulfotomaculum nigrificans (strain DSM 14880 / VKM B-2319 / CO-1-SRB)</name>
    <name type="common">Desulfotomaculum carboxydivorans</name>
    <dbReference type="NCBI Taxonomy" id="868595"/>
    <lineage>
        <taxon>Bacteria</taxon>
        <taxon>Bacillati</taxon>
        <taxon>Bacillota</taxon>
        <taxon>Clostridia</taxon>
        <taxon>Eubacteriales</taxon>
        <taxon>Desulfotomaculaceae</taxon>
        <taxon>Desulfotomaculum</taxon>
    </lineage>
</organism>
<dbReference type="SUPFAM" id="SSF56112">
    <property type="entry name" value="Protein kinase-like (PK-like)"/>
    <property type="match status" value="1"/>
</dbReference>